<evidence type="ECO:0000256" key="3">
    <source>
        <dbReference type="SAM" id="MobiDB-lite"/>
    </source>
</evidence>
<feature type="compositionally biased region" description="Polar residues" evidence="3">
    <location>
        <begin position="135"/>
        <end position="160"/>
    </location>
</feature>
<dbReference type="RefSeq" id="XP_016485294.1">
    <property type="nucleotide sequence ID" value="XM_016629808.1"/>
</dbReference>
<dbReference type="GeneID" id="107805740"/>
<reference evidence="8" key="2">
    <citation type="submission" date="2025-08" db="UniProtKB">
        <authorList>
            <consortium name="RefSeq"/>
        </authorList>
    </citation>
    <scope>IDENTIFICATION</scope>
    <source>
        <tissue evidence="8">Leaf</tissue>
    </source>
</reference>
<evidence type="ECO:0000256" key="4">
    <source>
        <dbReference type="SAM" id="Phobius"/>
    </source>
</evidence>
<dbReference type="Pfam" id="PF02298">
    <property type="entry name" value="Cu_bind_like"/>
    <property type="match status" value="1"/>
</dbReference>
<dbReference type="InterPro" id="IPR039391">
    <property type="entry name" value="Phytocyanin-like"/>
</dbReference>
<dbReference type="Gene3D" id="2.60.40.420">
    <property type="entry name" value="Cupredoxins - blue copper proteins"/>
    <property type="match status" value="1"/>
</dbReference>
<dbReference type="PaxDb" id="4097-A0A1S4B8U6"/>
<name>A0A1S4B8U6_TOBAC</name>
<keyword evidence="1" id="KW-0479">Metal-binding</keyword>
<feature type="region of interest" description="Disordered" evidence="3">
    <location>
        <begin position="126"/>
        <end position="160"/>
    </location>
</feature>
<dbReference type="OMA" id="CEVGQES"/>
<keyword evidence="4" id="KW-0812">Transmembrane</keyword>
<evidence type="ECO:0000256" key="1">
    <source>
        <dbReference type="ARBA" id="ARBA00022723"/>
    </source>
</evidence>
<evidence type="ECO:0000313" key="7">
    <source>
        <dbReference type="Proteomes" id="UP000790787"/>
    </source>
</evidence>
<dbReference type="GO" id="GO:0005886">
    <property type="term" value="C:plasma membrane"/>
    <property type="evidence" value="ECO:0000318"/>
    <property type="project" value="GO_Central"/>
</dbReference>
<dbReference type="GO" id="GO:0046872">
    <property type="term" value="F:metal ion binding"/>
    <property type="evidence" value="ECO:0007669"/>
    <property type="project" value="UniProtKB-KW"/>
</dbReference>
<keyword evidence="7" id="KW-1185">Reference proteome</keyword>
<keyword evidence="4" id="KW-1133">Transmembrane helix</keyword>
<keyword evidence="4" id="KW-0472">Membrane</keyword>
<protein>
    <submittedName>
        <fullName evidence="8">Stellacyanin-like</fullName>
    </submittedName>
</protein>
<dbReference type="RefSeq" id="XP_016485294.1">
    <property type="nucleotide sequence ID" value="XM_016629808.2"/>
</dbReference>
<dbReference type="STRING" id="4097.A0A1S4B8U6"/>
<dbReference type="OrthoDB" id="581242at2759"/>
<accession>A0A1S4B8U6</accession>
<feature type="domain" description="Phytocyanin" evidence="6">
    <location>
        <begin position="23"/>
        <end position="121"/>
    </location>
</feature>
<dbReference type="AlphaFoldDB" id="A0A1S4B8U6"/>
<dbReference type="KEGG" id="nta:107805740"/>
<gene>
    <name evidence="8" type="primary">LOC107805740</name>
</gene>
<organism evidence="7 8">
    <name type="scientific">Nicotiana tabacum</name>
    <name type="common">Common tobacco</name>
    <dbReference type="NCBI Taxonomy" id="4097"/>
    <lineage>
        <taxon>Eukaryota</taxon>
        <taxon>Viridiplantae</taxon>
        <taxon>Streptophyta</taxon>
        <taxon>Embryophyta</taxon>
        <taxon>Tracheophyta</taxon>
        <taxon>Spermatophyta</taxon>
        <taxon>Magnoliopsida</taxon>
        <taxon>eudicotyledons</taxon>
        <taxon>Gunneridae</taxon>
        <taxon>Pentapetalae</taxon>
        <taxon>asterids</taxon>
        <taxon>lamiids</taxon>
        <taxon>Solanales</taxon>
        <taxon>Solanaceae</taxon>
        <taxon>Nicotianoideae</taxon>
        <taxon>Nicotianeae</taxon>
        <taxon>Nicotiana</taxon>
    </lineage>
</organism>
<evidence type="ECO:0000313" key="8">
    <source>
        <dbReference type="RefSeq" id="XP_016485294.1"/>
    </source>
</evidence>
<dbReference type="SUPFAM" id="SSF49503">
    <property type="entry name" value="Cupredoxins"/>
    <property type="match status" value="1"/>
</dbReference>
<dbReference type="PANTHER" id="PTHR33021">
    <property type="entry name" value="BLUE COPPER PROTEIN"/>
    <property type="match status" value="1"/>
</dbReference>
<evidence type="ECO:0000259" key="6">
    <source>
        <dbReference type="PROSITE" id="PS51485"/>
    </source>
</evidence>
<feature type="chain" id="PRO_5010370418" evidence="5">
    <location>
        <begin position="23"/>
        <end position="187"/>
    </location>
</feature>
<dbReference type="SMR" id="A0A1S4B8U6"/>
<dbReference type="PANTHER" id="PTHR33021:SF70">
    <property type="entry name" value="PHYTOCYANIN DOMAIN-CONTAINING PROTEIN"/>
    <property type="match status" value="1"/>
</dbReference>
<dbReference type="FunFam" id="2.60.40.420:FF:000003">
    <property type="entry name" value="Blue copper"/>
    <property type="match status" value="1"/>
</dbReference>
<feature type="signal peptide" evidence="5">
    <location>
        <begin position="1"/>
        <end position="22"/>
    </location>
</feature>
<dbReference type="InterPro" id="IPR008972">
    <property type="entry name" value="Cupredoxin"/>
</dbReference>
<sequence>MAKLLLVYVILVILAIAYSGSATNYLVGDNSGWDISTDLDTWLLGKRFIVGDVLVFQFSNYHSVYEVTKETFDRCNTTNALKSSSKGNTTFPLTKPRDNYFVCGNRLHCLGGMKLHVNVAENGVASPTAAPAPQTRVSFPTPSASKRNNNPSAVVPSSTTNLSNHVGLSSSLLLVTLGILSLLFWFM</sequence>
<reference evidence="7" key="1">
    <citation type="journal article" date="2014" name="Nat. Commun.">
        <title>The tobacco genome sequence and its comparison with those of tomato and potato.</title>
        <authorList>
            <person name="Sierro N."/>
            <person name="Battey J.N."/>
            <person name="Ouadi S."/>
            <person name="Bakaher N."/>
            <person name="Bovet L."/>
            <person name="Willig A."/>
            <person name="Goepfert S."/>
            <person name="Peitsch M.C."/>
            <person name="Ivanov N.V."/>
        </authorList>
    </citation>
    <scope>NUCLEOTIDE SEQUENCE [LARGE SCALE GENOMIC DNA]</scope>
</reference>
<evidence type="ECO:0000256" key="5">
    <source>
        <dbReference type="SAM" id="SignalP"/>
    </source>
</evidence>
<dbReference type="GO" id="GO:0009055">
    <property type="term" value="F:electron transfer activity"/>
    <property type="evidence" value="ECO:0007669"/>
    <property type="project" value="InterPro"/>
</dbReference>
<proteinExistence type="predicted"/>
<dbReference type="Proteomes" id="UP000790787">
    <property type="component" value="Chromosome 4"/>
</dbReference>
<dbReference type="CDD" id="cd04216">
    <property type="entry name" value="Phytocyanin"/>
    <property type="match status" value="1"/>
</dbReference>
<keyword evidence="5" id="KW-0732">Signal</keyword>
<evidence type="ECO:0000256" key="2">
    <source>
        <dbReference type="ARBA" id="ARBA00023180"/>
    </source>
</evidence>
<keyword evidence="2" id="KW-0325">Glycoprotein</keyword>
<dbReference type="InterPro" id="IPR003245">
    <property type="entry name" value="Phytocyanin_dom"/>
</dbReference>
<feature type="transmembrane region" description="Helical" evidence="4">
    <location>
        <begin position="166"/>
        <end position="186"/>
    </location>
</feature>
<dbReference type="PROSITE" id="PS51485">
    <property type="entry name" value="PHYTOCYANIN"/>
    <property type="match status" value="1"/>
</dbReference>